<dbReference type="NCBIfam" id="TIGR01494">
    <property type="entry name" value="ATPase_P-type"/>
    <property type="match status" value="1"/>
</dbReference>
<keyword evidence="3" id="KW-1003">Cell membrane</keyword>
<evidence type="ECO:0000313" key="15">
    <source>
        <dbReference type="Proteomes" id="UP000275925"/>
    </source>
</evidence>
<dbReference type="InterPro" id="IPR023298">
    <property type="entry name" value="ATPase_P-typ_TM_dom_sf"/>
</dbReference>
<keyword evidence="10" id="KW-0406">Ion transport</keyword>
<dbReference type="Gene3D" id="3.40.50.1000">
    <property type="entry name" value="HAD superfamily/HAD-like"/>
    <property type="match status" value="1"/>
</dbReference>
<dbReference type="AlphaFoldDB" id="A0A388TGN6"/>
<dbReference type="InterPro" id="IPR023214">
    <property type="entry name" value="HAD_sf"/>
</dbReference>
<feature type="transmembrane region" description="Helical" evidence="12">
    <location>
        <begin position="20"/>
        <end position="42"/>
    </location>
</feature>
<keyword evidence="8" id="KW-1278">Translocase</keyword>
<feature type="transmembrane region" description="Helical" evidence="12">
    <location>
        <begin position="849"/>
        <end position="872"/>
    </location>
</feature>
<dbReference type="InterPro" id="IPR023299">
    <property type="entry name" value="ATPase_P-typ_cyto_dom_N"/>
</dbReference>
<evidence type="ECO:0000256" key="4">
    <source>
        <dbReference type="ARBA" id="ARBA00022553"/>
    </source>
</evidence>
<proteinExistence type="predicted"/>
<sequence length="935" mass="102096">MYTKVISSKKDKVLSLAKKVGNVGAVAGAGYAAFIFSLPLLIHYGSGSLGGEVTEALDLLTPNFADLGRDVQKLSLFKINSSGTLGLAHTIGLTLTTFYGAGLIKNAVQKLLLPRYTQEELRAKIPELGNLDQKLFALQTGVTDEALLRQVFDLLERQAVVAPQDGLYTVKTENCTEELRAALFELGLTIGQTDAAMLYLRDTAEKNAELFFRRTMLGAQKLVARAAALPPDKQRLLAREVFQEQLTPERLEAFTDFLRSARRRTFSIDTQIAFSIVLPFFVSMYNFVSGDYISCCPIHEEAIKECLGIPWQNYGGTLPGLAEAAFLAVMHGHISHILEKHAENIARRELDKVMSVSQLAKEYVTLQNGEQTLTPLEDIAPQSLLVLREGQQLPVDAVATRQIKVSEAQMTGEPVPVLKMPGQTVLAGAVSLEDTAQLRVLRSYADSTLAQQEKQIRLAIESKAAAEGVVESFSKWWSPTMSLFSGAYFTYGVLAAKLPVLQSALRVLFEESPKLFGLLSPMGAIKNALTILVATTPCGVHTALPTARLALIWRLAKDRVILRDPKALTAADKTQVIVFDKTDTLTDSSQLSIRGLHYTAHGVPERDLALLYALESLAMHPIAEEIRRYIGELTQSRPFIDNFQNLGKGVQGTYTADGQEHTVVAGLYEYLRDENLLDAAGTADISEDAVVFAVDGQVRLYFEYTETLRTDAADTVLALQKMGQRVVIASGDSHPRVDTAIGLLNAELLARGAAPLTDIHAKLEPEEKTDLIRSLQRNSGGPRQCVAMVGDGNNDSGALAAADFGISWNAKGLARNAAHALVTDGSQLTKVVDILQMSRRYSHNMLQNIFLSTVGNILIIGGVATGYTGLALNYVGNFFNQSVGLTLRTMDMFLSLIMHEGLTFGAALNAVRLMRGRRDRGRRRDKKDKKESPSG</sequence>
<protein>
    <submittedName>
        <fullName evidence="14">Cation transport ATPase PacS</fullName>
    </submittedName>
</protein>
<dbReference type="SUPFAM" id="SSF56784">
    <property type="entry name" value="HAD-like"/>
    <property type="match status" value="1"/>
</dbReference>
<organism evidence="14 15">
    <name type="scientific">Candidatus Termititenax persephonae</name>
    <dbReference type="NCBI Taxonomy" id="2218525"/>
    <lineage>
        <taxon>Bacteria</taxon>
        <taxon>Bacillati</taxon>
        <taxon>Candidatus Margulisiibacteriota</taxon>
        <taxon>Candidatus Termititenacia</taxon>
        <taxon>Candidatus Termititenacales</taxon>
        <taxon>Candidatus Termititenacaceae</taxon>
        <taxon>Candidatus Termititenax</taxon>
    </lineage>
</organism>
<keyword evidence="4" id="KW-0597">Phosphoprotein</keyword>
<keyword evidence="11 12" id="KW-0472">Membrane</keyword>
<evidence type="ECO:0000256" key="10">
    <source>
        <dbReference type="ARBA" id="ARBA00023065"/>
    </source>
</evidence>
<evidence type="ECO:0000256" key="7">
    <source>
        <dbReference type="ARBA" id="ARBA00022842"/>
    </source>
</evidence>
<dbReference type="InterPro" id="IPR001757">
    <property type="entry name" value="P_typ_ATPase"/>
</dbReference>
<evidence type="ECO:0000256" key="3">
    <source>
        <dbReference type="ARBA" id="ARBA00022475"/>
    </source>
</evidence>
<evidence type="ECO:0000256" key="11">
    <source>
        <dbReference type="ARBA" id="ARBA00023136"/>
    </source>
</evidence>
<keyword evidence="6" id="KW-0479">Metal-binding</keyword>
<name>A0A388TGN6_9BACT</name>
<dbReference type="GO" id="GO:0005886">
    <property type="term" value="C:plasma membrane"/>
    <property type="evidence" value="ECO:0007669"/>
    <property type="project" value="UniProtKB-SubCell"/>
</dbReference>
<dbReference type="InterPro" id="IPR036412">
    <property type="entry name" value="HAD-like_sf"/>
</dbReference>
<dbReference type="Pfam" id="PF00122">
    <property type="entry name" value="E1-E2_ATPase"/>
    <property type="match status" value="1"/>
</dbReference>
<accession>A0A388TGN6</accession>
<dbReference type="GO" id="GO:0016887">
    <property type="term" value="F:ATP hydrolysis activity"/>
    <property type="evidence" value="ECO:0007669"/>
    <property type="project" value="InterPro"/>
</dbReference>
<feature type="transmembrane region" description="Helical" evidence="12">
    <location>
        <begin position="85"/>
        <end position="104"/>
    </location>
</feature>
<dbReference type="EMBL" id="BGZO01000022">
    <property type="protein sequence ID" value="GBR76278.1"/>
    <property type="molecule type" value="Genomic_DNA"/>
</dbReference>
<dbReference type="InterPro" id="IPR059000">
    <property type="entry name" value="ATPase_P-type_domA"/>
</dbReference>
<keyword evidence="15" id="KW-1185">Reference proteome</keyword>
<dbReference type="PANTHER" id="PTHR43520">
    <property type="entry name" value="ATP7, ISOFORM B"/>
    <property type="match status" value="1"/>
</dbReference>
<dbReference type="PRINTS" id="PR00119">
    <property type="entry name" value="CATATPASE"/>
</dbReference>
<keyword evidence="2" id="KW-0813">Transport</keyword>
<dbReference type="GO" id="GO:0005507">
    <property type="term" value="F:copper ion binding"/>
    <property type="evidence" value="ECO:0007669"/>
    <property type="project" value="TreeGrafter"/>
</dbReference>
<comment type="caution">
    <text evidence="14">The sequence shown here is derived from an EMBL/GenBank/DDBJ whole genome shotgun (WGS) entry which is preliminary data.</text>
</comment>
<evidence type="ECO:0000256" key="9">
    <source>
        <dbReference type="ARBA" id="ARBA00022989"/>
    </source>
</evidence>
<feature type="domain" description="P-type ATPase A" evidence="13">
    <location>
        <begin position="366"/>
        <end position="452"/>
    </location>
</feature>
<comment type="subcellular location">
    <subcellularLocation>
        <location evidence="1">Cell membrane</location>
        <topology evidence="1">Multi-pass membrane protein</topology>
    </subcellularLocation>
</comment>
<keyword evidence="7" id="KW-0460">Magnesium</keyword>
<evidence type="ECO:0000256" key="6">
    <source>
        <dbReference type="ARBA" id="ARBA00022723"/>
    </source>
</evidence>
<keyword evidence="9 12" id="KW-1133">Transmembrane helix</keyword>
<dbReference type="Gene3D" id="2.70.150.10">
    <property type="entry name" value="Calcium-transporting ATPase, cytoplasmic transduction domain A"/>
    <property type="match status" value="1"/>
</dbReference>
<dbReference type="InterPro" id="IPR008250">
    <property type="entry name" value="ATPase_P-typ_transduc_dom_A_sf"/>
</dbReference>
<reference evidence="14 15" key="1">
    <citation type="journal article" date="2019" name="ISME J.">
        <title>Genome analyses of uncultured TG2/ZB3 bacteria in 'Margulisbacteria' specifically attached to ectosymbiotic spirochetes of protists in the termite gut.</title>
        <authorList>
            <person name="Utami Y.D."/>
            <person name="Kuwahara H."/>
            <person name="Igai K."/>
            <person name="Murakami T."/>
            <person name="Sugaya K."/>
            <person name="Morikawa T."/>
            <person name="Nagura Y."/>
            <person name="Yuki M."/>
            <person name="Deevong P."/>
            <person name="Inoue T."/>
            <person name="Kihara K."/>
            <person name="Lo N."/>
            <person name="Yamada A."/>
            <person name="Ohkuma M."/>
            <person name="Hongoh Y."/>
        </authorList>
    </citation>
    <scope>NUCLEOTIDE SEQUENCE [LARGE SCALE GENOMIC DNA]</scope>
    <source>
        <strain evidence="14">NkOx7-02</strain>
    </source>
</reference>
<evidence type="ECO:0000256" key="1">
    <source>
        <dbReference type="ARBA" id="ARBA00004651"/>
    </source>
</evidence>
<evidence type="ECO:0000256" key="8">
    <source>
        <dbReference type="ARBA" id="ARBA00022967"/>
    </source>
</evidence>
<dbReference type="PANTHER" id="PTHR43520:SF5">
    <property type="entry name" value="CATION-TRANSPORTING P-TYPE ATPASE-RELATED"/>
    <property type="match status" value="1"/>
</dbReference>
<dbReference type="GO" id="GO:0055070">
    <property type="term" value="P:copper ion homeostasis"/>
    <property type="evidence" value="ECO:0007669"/>
    <property type="project" value="TreeGrafter"/>
</dbReference>
<dbReference type="SUPFAM" id="SSF81665">
    <property type="entry name" value="Calcium ATPase, transmembrane domain M"/>
    <property type="match status" value="1"/>
</dbReference>
<dbReference type="GO" id="GO:0043682">
    <property type="term" value="F:P-type divalent copper transporter activity"/>
    <property type="evidence" value="ECO:0007669"/>
    <property type="project" value="TreeGrafter"/>
</dbReference>
<keyword evidence="5 12" id="KW-0812">Transmembrane</keyword>
<dbReference type="Gene3D" id="3.40.1110.10">
    <property type="entry name" value="Calcium-transporting ATPase, cytoplasmic domain N"/>
    <property type="match status" value="1"/>
</dbReference>
<dbReference type="GO" id="GO:0005524">
    <property type="term" value="F:ATP binding"/>
    <property type="evidence" value="ECO:0007669"/>
    <property type="project" value="InterPro"/>
</dbReference>
<dbReference type="Pfam" id="PF00702">
    <property type="entry name" value="Hydrolase"/>
    <property type="match status" value="1"/>
</dbReference>
<feature type="transmembrane region" description="Helical" evidence="12">
    <location>
        <begin position="892"/>
        <end position="914"/>
    </location>
</feature>
<evidence type="ECO:0000256" key="12">
    <source>
        <dbReference type="SAM" id="Phobius"/>
    </source>
</evidence>
<evidence type="ECO:0000259" key="13">
    <source>
        <dbReference type="Pfam" id="PF00122"/>
    </source>
</evidence>
<dbReference type="SUPFAM" id="SSF81653">
    <property type="entry name" value="Calcium ATPase, transduction domain A"/>
    <property type="match status" value="1"/>
</dbReference>
<dbReference type="Proteomes" id="UP000275925">
    <property type="component" value="Unassembled WGS sequence"/>
</dbReference>
<evidence type="ECO:0000313" key="14">
    <source>
        <dbReference type="EMBL" id="GBR76278.1"/>
    </source>
</evidence>
<gene>
    <name evidence="14" type="primary">pacS</name>
    <name evidence="14" type="ORF">NO2_0850</name>
</gene>
<evidence type="ECO:0000256" key="2">
    <source>
        <dbReference type="ARBA" id="ARBA00022448"/>
    </source>
</evidence>
<evidence type="ECO:0000256" key="5">
    <source>
        <dbReference type="ARBA" id="ARBA00022692"/>
    </source>
</evidence>